<gene>
    <name evidence="2" type="ORF">PIB30_096431</name>
</gene>
<keyword evidence="3" id="KW-1185">Reference proteome</keyword>
<organism evidence="2 3">
    <name type="scientific">Stylosanthes scabra</name>
    <dbReference type="NCBI Taxonomy" id="79078"/>
    <lineage>
        <taxon>Eukaryota</taxon>
        <taxon>Viridiplantae</taxon>
        <taxon>Streptophyta</taxon>
        <taxon>Embryophyta</taxon>
        <taxon>Tracheophyta</taxon>
        <taxon>Spermatophyta</taxon>
        <taxon>Magnoliopsida</taxon>
        <taxon>eudicotyledons</taxon>
        <taxon>Gunneridae</taxon>
        <taxon>Pentapetalae</taxon>
        <taxon>rosids</taxon>
        <taxon>fabids</taxon>
        <taxon>Fabales</taxon>
        <taxon>Fabaceae</taxon>
        <taxon>Papilionoideae</taxon>
        <taxon>50 kb inversion clade</taxon>
        <taxon>dalbergioids sensu lato</taxon>
        <taxon>Dalbergieae</taxon>
        <taxon>Pterocarpus clade</taxon>
        <taxon>Stylosanthes</taxon>
    </lineage>
</organism>
<feature type="region of interest" description="Disordered" evidence="1">
    <location>
        <begin position="1"/>
        <end position="23"/>
    </location>
</feature>
<dbReference type="EMBL" id="JASCZI010274146">
    <property type="protein sequence ID" value="MED6225727.1"/>
    <property type="molecule type" value="Genomic_DNA"/>
</dbReference>
<evidence type="ECO:0000313" key="3">
    <source>
        <dbReference type="Proteomes" id="UP001341840"/>
    </source>
</evidence>
<dbReference type="Proteomes" id="UP001341840">
    <property type="component" value="Unassembled WGS sequence"/>
</dbReference>
<sequence>MAASTTGRRKRRDRGSGCEGTEEGKTEWWFRWLQRTPAVKKLDGGRRARRPRRRKLNGGDRESSVFLLSLWRRRKSYEALLLPKQRAQPPAPLNTLAIHSLTPSLQSFNNHRHHFVNSSSVFHHHH</sequence>
<proteinExistence type="predicted"/>
<evidence type="ECO:0000256" key="1">
    <source>
        <dbReference type="SAM" id="MobiDB-lite"/>
    </source>
</evidence>
<feature type="region of interest" description="Disordered" evidence="1">
    <location>
        <begin position="40"/>
        <end position="60"/>
    </location>
</feature>
<accession>A0ABU6ZUL9</accession>
<name>A0ABU6ZUL9_9FABA</name>
<protein>
    <submittedName>
        <fullName evidence="2">Uncharacterized protein</fullName>
    </submittedName>
</protein>
<reference evidence="2 3" key="1">
    <citation type="journal article" date="2023" name="Plants (Basel)">
        <title>Bridging the Gap: Combining Genomics and Transcriptomics Approaches to Understand Stylosanthes scabra, an Orphan Legume from the Brazilian Caatinga.</title>
        <authorList>
            <person name="Ferreira-Neto J.R.C."/>
            <person name="da Silva M.D."/>
            <person name="Binneck E."/>
            <person name="de Melo N.F."/>
            <person name="da Silva R.H."/>
            <person name="de Melo A.L.T.M."/>
            <person name="Pandolfi V."/>
            <person name="Bustamante F.O."/>
            <person name="Brasileiro-Vidal A.C."/>
            <person name="Benko-Iseppon A.M."/>
        </authorList>
    </citation>
    <scope>NUCLEOTIDE SEQUENCE [LARGE SCALE GENOMIC DNA]</scope>
    <source>
        <tissue evidence="2">Leaves</tissue>
    </source>
</reference>
<evidence type="ECO:0000313" key="2">
    <source>
        <dbReference type="EMBL" id="MED6225727.1"/>
    </source>
</evidence>
<feature type="compositionally biased region" description="Basic residues" evidence="1">
    <location>
        <begin position="47"/>
        <end position="56"/>
    </location>
</feature>
<comment type="caution">
    <text evidence="2">The sequence shown here is derived from an EMBL/GenBank/DDBJ whole genome shotgun (WGS) entry which is preliminary data.</text>
</comment>